<dbReference type="GO" id="GO:0005524">
    <property type="term" value="F:ATP binding"/>
    <property type="evidence" value="ECO:0007669"/>
    <property type="project" value="UniProtKB-KW"/>
</dbReference>
<name>A0ABD0KSJ9_9CAEN</name>
<keyword evidence="5" id="KW-0547">Nucleotide-binding</keyword>
<reference evidence="9 10" key="1">
    <citation type="journal article" date="2023" name="Sci. Data">
        <title>Genome assembly of the Korean intertidal mud-creeper Batillaria attramentaria.</title>
        <authorList>
            <person name="Patra A.K."/>
            <person name="Ho P.T."/>
            <person name="Jun S."/>
            <person name="Lee S.J."/>
            <person name="Kim Y."/>
            <person name="Won Y.J."/>
        </authorList>
    </citation>
    <scope>NUCLEOTIDE SEQUENCE [LARGE SCALE GENOMIC DNA]</scope>
    <source>
        <strain evidence="9">Wonlab-2016</strain>
    </source>
</reference>
<dbReference type="Proteomes" id="UP001519460">
    <property type="component" value="Unassembled WGS sequence"/>
</dbReference>
<evidence type="ECO:0000256" key="7">
    <source>
        <dbReference type="ARBA" id="ARBA00022840"/>
    </source>
</evidence>
<gene>
    <name evidence="9" type="ORF">BaRGS_00018865</name>
</gene>
<organism evidence="9 10">
    <name type="scientific">Batillaria attramentaria</name>
    <dbReference type="NCBI Taxonomy" id="370345"/>
    <lineage>
        <taxon>Eukaryota</taxon>
        <taxon>Metazoa</taxon>
        <taxon>Spiralia</taxon>
        <taxon>Lophotrochozoa</taxon>
        <taxon>Mollusca</taxon>
        <taxon>Gastropoda</taxon>
        <taxon>Caenogastropoda</taxon>
        <taxon>Sorbeoconcha</taxon>
        <taxon>Cerithioidea</taxon>
        <taxon>Batillariidae</taxon>
        <taxon>Batillaria</taxon>
    </lineage>
</organism>
<keyword evidence="4" id="KW-0436">Ligase</keyword>
<comment type="pathway">
    <text evidence="2">Purine metabolism; IMP biosynthesis via de novo pathway; 5-amino-1-(5-phospho-D-ribosyl)imidazole-4-carboxylate from 5-amino-1-(5-phospho-D-ribosyl)imidazole (carboxylase route): step 1/1.</text>
</comment>
<keyword evidence="10" id="KW-1185">Reference proteome</keyword>
<dbReference type="FunFam" id="3.30.470.20:FF:000020">
    <property type="entry name" value="Probable multifunctional protein ADE2"/>
    <property type="match status" value="1"/>
</dbReference>
<dbReference type="InterPro" id="IPR000031">
    <property type="entry name" value="PurE_dom"/>
</dbReference>
<accession>A0ABD0KSJ9</accession>
<dbReference type="Gene3D" id="3.40.50.1970">
    <property type="match status" value="1"/>
</dbReference>
<sequence>MIPIEWVTADRDRVLPKRNPGVKEGYRFCPVKLETFYKDDENHDPQWSREQCIEAKMKVGGVGVTLGPDEYEILAKTTVTVFEILERSWASLDCSLIDMKIEYGVRPDTGELLLADVIDSDSWRLWPAGDRRLMKDKQVYRELQVVTQEALETVKRNFAWVAERVPLLSPKPRARVMSMREREYPVIIAVAGRSNGLGPDVWSSLRLPSGLGCSTVISPDAAALNAAQILALTDHVIWGKLRAKQLNTWVDLKMADKKLRND</sequence>
<evidence type="ECO:0000256" key="5">
    <source>
        <dbReference type="ARBA" id="ARBA00022741"/>
    </source>
</evidence>
<dbReference type="GO" id="GO:0006164">
    <property type="term" value="P:purine nucleotide biosynthetic process"/>
    <property type="evidence" value="ECO:0007669"/>
    <property type="project" value="UniProtKB-KW"/>
</dbReference>
<dbReference type="InterPro" id="IPR050089">
    <property type="entry name" value="SAICAR_synthetase"/>
</dbReference>
<dbReference type="AlphaFoldDB" id="A0ABD0KSJ9"/>
<dbReference type="PANTHER" id="PTHR43599">
    <property type="entry name" value="MULTIFUNCTIONAL PROTEIN ADE2"/>
    <property type="match status" value="1"/>
</dbReference>
<dbReference type="SUPFAM" id="SSF56104">
    <property type="entry name" value="SAICAR synthase-like"/>
    <property type="match status" value="1"/>
</dbReference>
<dbReference type="InterPro" id="IPR028923">
    <property type="entry name" value="SAICAR_synt/ADE2_N"/>
</dbReference>
<evidence type="ECO:0000256" key="4">
    <source>
        <dbReference type="ARBA" id="ARBA00022598"/>
    </source>
</evidence>
<dbReference type="PANTHER" id="PTHR43599:SF3">
    <property type="entry name" value="SI:DKEY-6E2.2"/>
    <property type="match status" value="1"/>
</dbReference>
<feature type="domain" description="PurE" evidence="8">
    <location>
        <begin position="151"/>
        <end position="252"/>
    </location>
</feature>
<comment type="similarity">
    <text evidence="3">In the N-terminal section; belongs to the SAICAR synthetase family.</text>
</comment>
<dbReference type="EMBL" id="JACVVK020000133">
    <property type="protein sequence ID" value="KAK7489843.1"/>
    <property type="molecule type" value="Genomic_DNA"/>
</dbReference>
<evidence type="ECO:0000313" key="9">
    <source>
        <dbReference type="EMBL" id="KAK7489843.1"/>
    </source>
</evidence>
<dbReference type="Gene3D" id="3.30.470.20">
    <property type="entry name" value="ATP-grasp fold, B domain"/>
    <property type="match status" value="1"/>
</dbReference>
<proteinExistence type="inferred from homology"/>
<evidence type="ECO:0000259" key="8">
    <source>
        <dbReference type="SMART" id="SM01001"/>
    </source>
</evidence>
<evidence type="ECO:0000256" key="1">
    <source>
        <dbReference type="ARBA" id="ARBA00004672"/>
    </source>
</evidence>
<keyword evidence="7" id="KW-0067">ATP-binding</keyword>
<protein>
    <recommendedName>
        <fullName evidence="8">PurE domain-containing protein</fullName>
    </recommendedName>
</protein>
<dbReference type="SUPFAM" id="SSF52255">
    <property type="entry name" value="N5-CAIR mutase (phosphoribosylaminoimidazole carboxylase, PurE)"/>
    <property type="match status" value="1"/>
</dbReference>
<comment type="pathway">
    <text evidence="1">Purine metabolism; IMP biosynthesis via de novo pathway; 5-amino-1-(5-phospho-D-ribosyl)imidazole-4-carboxamide from 5-amino-1-(5-phospho-D-ribosyl)imidazole-4-carboxylate: step 1/2.</text>
</comment>
<evidence type="ECO:0000256" key="6">
    <source>
        <dbReference type="ARBA" id="ARBA00022755"/>
    </source>
</evidence>
<evidence type="ECO:0000313" key="10">
    <source>
        <dbReference type="Proteomes" id="UP001519460"/>
    </source>
</evidence>
<evidence type="ECO:0000256" key="3">
    <source>
        <dbReference type="ARBA" id="ARBA00011020"/>
    </source>
</evidence>
<dbReference type="GO" id="GO:0016874">
    <property type="term" value="F:ligase activity"/>
    <property type="evidence" value="ECO:0007669"/>
    <property type="project" value="UniProtKB-KW"/>
</dbReference>
<comment type="caution">
    <text evidence="9">The sequence shown here is derived from an EMBL/GenBank/DDBJ whole genome shotgun (WGS) entry which is preliminary data.</text>
</comment>
<dbReference type="Pfam" id="PF01259">
    <property type="entry name" value="SAICAR_synt"/>
    <property type="match status" value="1"/>
</dbReference>
<dbReference type="SMART" id="SM01001">
    <property type="entry name" value="AIRC"/>
    <property type="match status" value="1"/>
</dbReference>
<evidence type="ECO:0000256" key="2">
    <source>
        <dbReference type="ARBA" id="ARBA00004747"/>
    </source>
</evidence>
<keyword evidence="6" id="KW-0658">Purine biosynthesis</keyword>